<evidence type="ECO:0000313" key="4">
    <source>
        <dbReference type="Proteomes" id="UP000823928"/>
    </source>
</evidence>
<reference evidence="3" key="2">
    <citation type="journal article" date="2021" name="PeerJ">
        <title>Extensive microbial diversity within the chicken gut microbiome revealed by metagenomics and culture.</title>
        <authorList>
            <person name="Gilroy R."/>
            <person name="Ravi A."/>
            <person name="Getino M."/>
            <person name="Pursley I."/>
            <person name="Horton D.L."/>
            <person name="Alikhan N.F."/>
            <person name="Baker D."/>
            <person name="Gharbi K."/>
            <person name="Hall N."/>
            <person name="Watson M."/>
            <person name="Adriaenssens E.M."/>
            <person name="Foster-Nyarko E."/>
            <person name="Jarju S."/>
            <person name="Secka A."/>
            <person name="Antonio M."/>
            <person name="Oren A."/>
            <person name="Chaudhuri R.R."/>
            <person name="La Ragione R."/>
            <person name="Hildebrand F."/>
            <person name="Pallen M.J."/>
        </authorList>
    </citation>
    <scope>NUCLEOTIDE SEQUENCE</scope>
    <source>
        <strain evidence="3">6276</strain>
    </source>
</reference>
<protein>
    <submittedName>
        <fullName evidence="3">Relaxase/mobilization nuclease domain-containing protein</fullName>
    </submittedName>
</protein>
<dbReference type="Pfam" id="PF03432">
    <property type="entry name" value="Relaxase"/>
    <property type="match status" value="1"/>
</dbReference>
<organism evidence="3 4">
    <name type="scientific">Candidatus Scatousia excrementigallinarum</name>
    <dbReference type="NCBI Taxonomy" id="2840935"/>
    <lineage>
        <taxon>Bacteria</taxon>
        <taxon>Candidatus Scatousia</taxon>
    </lineage>
</organism>
<feature type="domain" description="MobA/VirD2-like nuclease" evidence="2">
    <location>
        <begin position="19"/>
        <end position="147"/>
    </location>
</feature>
<accession>A0A9D1EYI5</accession>
<proteinExistence type="predicted"/>
<feature type="compositionally biased region" description="Basic and acidic residues" evidence="1">
    <location>
        <begin position="305"/>
        <end position="332"/>
    </location>
</feature>
<evidence type="ECO:0000256" key="1">
    <source>
        <dbReference type="SAM" id="MobiDB-lite"/>
    </source>
</evidence>
<dbReference type="InterPro" id="IPR005094">
    <property type="entry name" value="Endonuclease_MobA/VirD2"/>
</dbReference>
<comment type="caution">
    <text evidence="3">The sequence shown here is derived from an EMBL/GenBank/DDBJ whole genome shotgun (WGS) entry which is preliminary data.</text>
</comment>
<dbReference type="Proteomes" id="UP000823928">
    <property type="component" value="Unassembled WGS sequence"/>
</dbReference>
<evidence type="ECO:0000259" key="2">
    <source>
        <dbReference type="Pfam" id="PF03432"/>
    </source>
</evidence>
<reference evidence="3" key="1">
    <citation type="submission" date="2020-10" db="EMBL/GenBank/DDBJ databases">
        <authorList>
            <person name="Gilroy R."/>
        </authorList>
    </citation>
    <scope>NUCLEOTIDE SEQUENCE</scope>
    <source>
        <strain evidence="3">6276</strain>
    </source>
</reference>
<sequence>MPLFKGLSSKSTPKKAIDYITREDKAAFVSVRNLFEDEDYAEQFADTMRRFGKGKKFNERKYYHFKLSCARKDNVSPEQAHLYAQELAAILFPDDECVIATHTDTKTVHSHIIVNAVNPITGKKLRITESDYTKMKDEANRLGSEFGYTKTDFRKKAQNRRTTEESHIIMKGGTSWKEDLREVIEEAKRVSSTQEEFISHLALYGVTVTRSKTEYSFLHPQKKKAIRGLKLGNNYTKKEIDIVIEQNRHGRSGEAVSTITGTERKQKDGLGEFVTQRSVGDLERQMQQLNRQAEYAHQGLDYESESVRERERLQREQAERERIERSQRDKKLASGNAQSEQSGSNGNKSGNKKSDNYFGK</sequence>
<evidence type="ECO:0000313" key="3">
    <source>
        <dbReference type="EMBL" id="HIS35850.1"/>
    </source>
</evidence>
<dbReference type="EMBL" id="DVIU01000091">
    <property type="protein sequence ID" value="HIS35850.1"/>
    <property type="molecule type" value="Genomic_DNA"/>
</dbReference>
<feature type="region of interest" description="Disordered" evidence="1">
    <location>
        <begin position="295"/>
        <end position="360"/>
    </location>
</feature>
<name>A0A9D1EYI5_9BACT</name>
<dbReference type="AlphaFoldDB" id="A0A9D1EYI5"/>
<gene>
    <name evidence="3" type="ORF">IAC10_04375</name>
</gene>